<evidence type="ECO:0000313" key="1">
    <source>
        <dbReference type="EMBL" id="KAK7483941.1"/>
    </source>
</evidence>
<reference evidence="1 2" key="1">
    <citation type="journal article" date="2023" name="Sci. Data">
        <title>Genome assembly of the Korean intertidal mud-creeper Batillaria attramentaria.</title>
        <authorList>
            <person name="Patra A.K."/>
            <person name="Ho P.T."/>
            <person name="Jun S."/>
            <person name="Lee S.J."/>
            <person name="Kim Y."/>
            <person name="Won Y.J."/>
        </authorList>
    </citation>
    <scope>NUCLEOTIDE SEQUENCE [LARGE SCALE GENOMIC DNA]</scope>
    <source>
        <strain evidence="1">Wonlab-2016</strain>
    </source>
</reference>
<comment type="caution">
    <text evidence="1">The sequence shown here is derived from an EMBL/GenBank/DDBJ whole genome shotgun (WGS) entry which is preliminary data.</text>
</comment>
<sequence length="151" mass="17780">MLCSRCSDNNYLNCIHRHVCFFSQIGECRRLRWKRHGRSRQRIHEEASCLTYYCGLNSRDRAHVVDYKYIFIIVWDLKPASQHCPHSNLSVLCGRRLKTKVDVLSTDDFSWTVFITTFTLYRPHLSLLTTRQHSVCTSWPPVGETSHFVDT</sequence>
<keyword evidence="2" id="KW-1185">Reference proteome</keyword>
<organism evidence="1 2">
    <name type="scientific">Batillaria attramentaria</name>
    <dbReference type="NCBI Taxonomy" id="370345"/>
    <lineage>
        <taxon>Eukaryota</taxon>
        <taxon>Metazoa</taxon>
        <taxon>Spiralia</taxon>
        <taxon>Lophotrochozoa</taxon>
        <taxon>Mollusca</taxon>
        <taxon>Gastropoda</taxon>
        <taxon>Caenogastropoda</taxon>
        <taxon>Sorbeoconcha</taxon>
        <taxon>Cerithioidea</taxon>
        <taxon>Batillariidae</taxon>
        <taxon>Batillaria</taxon>
    </lineage>
</organism>
<proteinExistence type="predicted"/>
<dbReference type="AlphaFoldDB" id="A0ABD0K9Z5"/>
<protein>
    <submittedName>
        <fullName evidence="1">Uncharacterized protein</fullName>
    </submittedName>
</protein>
<accession>A0ABD0K9Z5</accession>
<gene>
    <name evidence="1" type="ORF">BaRGS_00024825</name>
</gene>
<dbReference type="Proteomes" id="UP001519460">
    <property type="component" value="Unassembled WGS sequence"/>
</dbReference>
<name>A0ABD0K9Z5_9CAEN</name>
<dbReference type="EMBL" id="JACVVK020000218">
    <property type="protein sequence ID" value="KAK7483941.1"/>
    <property type="molecule type" value="Genomic_DNA"/>
</dbReference>
<evidence type="ECO:0000313" key="2">
    <source>
        <dbReference type="Proteomes" id="UP001519460"/>
    </source>
</evidence>